<gene>
    <name evidence="2" type="ORF">AAE3_LOCUS3184</name>
</gene>
<name>A0A8S0W860_CYCAE</name>
<evidence type="ECO:0000256" key="1">
    <source>
        <dbReference type="SAM" id="MobiDB-lite"/>
    </source>
</evidence>
<feature type="region of interest" description="Disordered" evidence="1">
    <location>
        <begin position="1"/>
        <end position="25"/>
    </location>
</feature>
<evidence type="ECO:0000313" key="2">
    <source>
        <dbReference type="EMBL" id="CAA7260986.1"/>
    </source>
</evidence>
<dbReference type="Gene3D" id="3.80.10.10">
    <property type="entry name" value="Ribonuclease Inhibitor"/>
    <property type="match status" value="1"/>
</dbReference>
<evidence type="ECO:0008006" key="4">
    <source>
        <dbReference type="Google" id="ProtNLM"/>
    </source>
</evidence>
<dbReference type="Proteomes" id="UP000467700">
    <property type="component" value="Unassembled WGS sequence"/>
</dbReference>
<dbReference type="SUPFAM" id="SSF52047">
    <property type="entry name" value="RNI-like"/>
    <property type="match status" value="1"/>
</dbReference>
<protein>
    <recommendedName>
        <fullName evidence="4">F-box domain-containing protein</fullName>
    </recommendedName>
</protein>
<comment type="caution">
    <text evidence="2">The sequence shown here is derived from an EMBL/GenBank/DDBJ whole genome shotgun (WGS) entry which is preliminary data.</text>
</comment>
<reference evidence="2 3" key="1">
    <citation type="submission" date="2020-01" db="EMBL/GenBank/DDBJ databases">
        <authorList>
            <person name="Gupta K D."/>
        </authorList>
    </citation>
    <scope>NUCLEOTIDE SEQUENCE [LARGE SCALE GENOMIC DNA]</scope>
</reference>
<accession>A0A8S0W860</accession>
<organism evidence="2 3">
    <name type="scientific">Cyclocybe aegerita</name>
    <name type="common">Black poplar mushroom</name>
    <name type="synonym">Agrocybe aegerita</name>
    <dbReference type="NCBI Taxonomy" id="1973307"/>
    <lineage>
        <taxon>Eukaryota</taxon>
        <taxon>Fungi</taxon>
        <taxon>Dikarya</taxon>
        <taxon>Basidiomycota</taxon>
        <taxon>Agaricomycotina</taxon>
        <taxon>Agaricomycetes</taxon>
        <taxon>Agaricomycetidae</taxon>
        <taxon>Agaricales</taxon>
        <taxon>Agaricineae</taxon>
        <taxon>Bolbitiaceae</taxon>
        <taxon>Cyclocybe</taxon>
    </lineage>
</organism>
<proteinExistence type="predicted"/>
<dbReference type="InterPro" id="IPR032675">
    <property type="entry name" value="LRR_dom_sf"/>
</dbReference>
<sequence>MLTQPILEGHRNPAVQTPTSQKNLRGNCATALNERTSTFRATHSPTFNNIPVEIWQHIFHICYCFEHVPELDELSGPIWGRTTPPPTFRGRAVLPRTPSMLSQVCSRWRDVAFGMPELWNVLYAKTARTDVNDDQTTRDTKMETRAKLVASRMSLAGHLPLKICVNAKDDLQGAKLLVRAILPFSRQWETVHLLAPGDVLKEFSYLKPEDVPLLSSFKTYEQTYNPGILPSHPPNFDRFRLCTIAPSLRRLCTSTLPTVPTVWFCANLYELNLQQSPSETWSILNVLSFCRQLRVLTLSGYGVTMDRPPPHHPAVELSELITLNFVHPFGRELLFQMLVLPKLAELRLLGKCDGASPQMVLHEIKELMKRSEVTSLERFCVEFDSHGLEVEVLISFLACQPLLRELCIAETLWNPFRFSPPLVTSRLVSALSEVIRKRNQDRSLGNDEESNNHAGFRICPSLQRLSFIGCFDFLDEELTALLKRRFPLLRGGTRLMTVDISMKRSISRDLEDIVEQLWREGLQIEIQRA</sequence>
<dbReference type="OrthoDB" id="2269034at2759"/>
<feature type="compositionally biased region" description="Polar residues" evidence="1">
    <location>
        <begin position="14"/>
        <end position="24"/>
    </location>
</feature>
<evidence type="ECO:0000313" key="3">
    <source>
        <dbReference type="Proteomes" id="UP000467700"/>
    </source>
</evidence>
<dbReference type="EMBL" id="CACVBS010000031">
    <property type="protein sequence ID" value="CAA7260986.1"/>
    <property type="molecule type" value="Genomic_DNA"/>
</dbReference>
<dbReference type="AlphaFoldDB" id="A0A8S0W860"/>
<keyword evidence="3" id="KW-1185">Reference proteome</keyword>